<evidence type="ECO:0000313" key="2">
    <source>
        <dbReference type="Proteomes" id="UP000295604"/>
    </source>
</evidence>
<sequence>MATFPSKDMPWDVKLACAESASAFVSAPTDLIGNLEAQPDVPRPHGVDISFNCRRALHPEPHDEIERRAGGQCSQ</sequence>
<comment type="caution">
    <text evidence="1">The sequence shown here is derived from an EMBL/GenBank/DDBJ whole genome shotgun (WGS) entry which is preliminary data.</text>
</comment>
<evidence type="ECO:0000313" key="1">
    <source>
        <dbReference type="EMBL" id="TEA13785.1"/>
    </source>
</evidence>
<dbReference type="AlphaFoldDB" id="A0A4R8T8Q2"/>
<reference evidence="1 2" key="1">
    <citation type="submission" date="2018-11" db="EMBL/GenBank/DDBJ databases">
        <title>Genome sequence and assembly of Colletotrichum sidae.</title>
        <authorList>
            <person name="Gan P."/>
            <person name="Shirasu K."/>
        </authorList>
    </citation>
    <scope>NUCLEOTIDE SEQUENCE [LARGE SCALE GENOMIC DNA]</scope>
    <source>
        <strain evidence="1 2">CBS 518.97</strain>
    </source>
</reference>
<organism evidence="1 2">
    <name type="scientific">Colletotrichum sidae</name>
    <dbReference type="NCBI Taxonomy" id="1347389"/>
    <lineage>
        <taxon>Eukaryota</taxon>
        <taxon>Fungi</taxon>
        <taxon>Dikarya</taxon>
        <taxon>Ascomycota</taxon>
        <taxon>Pezizomycotina</taxon>
        <taxon>Sordariomycetes</taxon>
        <taxon>Hypocreomycetidae</taxon>
        <taxon>Glomerellales</taxon>
        <taxon>Glomerellaceae</taxon>
        <taxon>Colletotrichum</taxon>
        <taxon>Colletotrichum orbiculare species complex</taxon>
    </lineage>
</organism>
<accession>A0A4R8T8Q2</accession>
<dbReference type="Proteomes" id="UP000295604">
    <property type="component" value="Unassembled WGS sequence"/>
</dbReference>
<proteinExistence type="predicted"/>
<keyword evidence="2" id="KW-1185">Reference proteome</keyword>
<dbReference type="EMBL" id="QAPF01000187">
    <property type="protein sequence ID" value="TEA13785.1"/>
    <property type="molecule type" value="Genomic_DNA"/>
</dbReference>
<name>A0A4R8T8Q2_9PEZI</name>
<protein>
    <submittedName>
        <fullName evidence="1">Uncharacterized protein</fullName>
    </submittedName>
</protein>
<gene>
    <name evidence="1" type="ORF">C8034_v004142</name>
</gene>